<evidence type="ECO:0000313" key="5">
    <source>
        <dbReference type="Proteomes" id="UP000325187"/>
    </source>
</evidence>
<dbReference type="PANTHER" id="PTHR30050">
    <property type="entry name" value="CHROMOSOMAL REPLICATION INITIATOR PROTEIN DNAA"/>
    <property type="match status" value="1"/>
</dbReference>
<dbReference type="Pfam" id="PF22688">
    <property type="entry name" value="Hda_lid"/>
    <property type="match status" value="1"/>
</dbReference>
<gene>
    <name evidence="2" type="ORF">JCM17844_04020</name>
    <name evidence="3" type="ORF">JCM17845_21100</name>
</gene>
<dbReference type="Proteomes" id="UP000322084">
    <property type="component" value="Unassembled WGS sequence"/>
</dbReference>
<dbReference type="GO" id="GO:0006270">
    <property type="term" value="P:DNA replication initiation"/>
    <property type="evidence" value="ECO:0007669"/>
    <property type="project" value="TreeGrafter"/>
</dbReference>
<dbReference type="InterPro" id="IPR055199">
    <property type="entry name" value="Hda_lid"/>
</dbReference>
<dbReference type="EMBL" id="BKCM01000010">
    <property type="protein sequence ID" value="GER01487.1"/>
    <property type="molecule type" value="Genomic_DNA"/>
</dbReference>
<comment type="caution">
    <text evidence="3">The sequence shown here is derived from an EMBL/GenBank/DDBJ whole genome shotgun (WGS) entry which is preliminary data.</text>
</comment>
<dbReference type="PANTHER" id="PTHR30050:SF5">
    <property type="entry name" value="DNAA REGULATORY INACTIVATOR HDA"/>
    <property type="match status" value="1"/>
</dbReference>
<proteinExistence type="predicted"/>
<sequence>MQLALDLPHRQSFRGEDFFIASSNAAAVALMDRWPDWPSHSLAIVGPAACGKSHLAAVWRARSNADMVTAEEVGARSRLMLRPHPAVIVEDADQALKEGRLDPVDLFHLYNWMREREGFLLLSGRVAPAQWDVTLPDLRSRLLATPIANIEAPDDDLLAALMVKRLSDRQLHADPKLVDYVIPRIERSFAAMEKTVAALDAASLARKKPITLPLARAVLSDLSFL</sequence>
<organism evidence="3 5">
    <name type="scientific">Iodidimonas gelatinilytica</name>
    <dbReference type="NCBI Taxonomy" id="1236966"/>
    <lineage>
        <taxon>Bacteria</taxon>
        <taxon>Pseudomonadati</taxon>
        <taxon>Pseudomonadota</taxon>
        <taxon>Alphaproteobacteria</taxon>
        <taxon>Iodidimonadales</taxon>
        <taxon>Iodidimonadaceae</taxon>
        <taxon>Iodidimonas</taxon>
    </lineage>
</organism>
<name>A0A5A7N0E4_9PROT</name>
<dbReference type="EMBL" id="BKCL01000001">
    <property type="protein sequence ID" value="GEQ96765.1"/>
    <property type="molecule type" value="Genomic_DNA"/>
</dbReference>
<dbReference type="Gene3D" id="3.40.50.300">
    <property type="entry name" value="P-loop containing nucleotide triphosphate hydrolases"/>
    <property type="match status" value="1"/>
</dbReference>
<dbReference type="AlphaFoldDB" id="A0A5A7N0E4"/>
<accession>A0A5A7MP17</accession>
<dbReference type="Gene3D" id="1.10.8.60">
    <property type="match status" value="1"/>
</dbReference>
<feature type="domain" description="Hda lid" evidence="1">
    <location>
        <begin position="160"/>
        <end position="219"/>
    </location>
</feature>
<evidence type="ECO:0000313" key="4">
    <source>
        <dbReference type="Proteomes" id="UP000322084"/>
    </source>
</evidence>
<protein>
    <recommendedName>
        <fullName evidence="1">Hda lid domain-containing protein</fullName>
    </recommendedName>
</protein>
<dbReference type="Proteomes" id="UP000325187">
    <property type="component" value="Unassembled WGS sequence"/>
</dbReference>
<dbReference type="GO" id="GO:0005886">
    <property type="term" value="C:plasma membrane"/>
    <property type="evidence" value="ECO:0007669"/>
    <property type="project" value="TreeGrafter"/>
</dbReference>
<evidence type="ECO:0000259" key="1">
    <source>
        <dbReference type="Pfam" id="PF22688"/>
    </source>
</evidence>
<dbReference type="InterPro" id="IPR027417">
    <property type="entry name" value="P-loop_NTPase"/>
</dbReference>
<dbReference type="RefSeq" id="WP_149999368.1">
    <property type="nucleotide sequence ID" value="NZ_BKCL01000001.1"/>
</dbReference>
<evidence type="ECO:0000313" key="3">
    <source>
        <dbReference type="EMBL" id="GER01487.1"/>
    </source>
</evidence>
<dbReference type="GO" id="GO:0003688">
    <property type="term" value="F:DNA replication origin binding"/>
    <property type="evidence" value="ECO:0007669"/>
    <property type="project" value="TreeGrafter"/>
</dbReference>
<accession>A0A5A7N0E4</accession>
<keyword evidence="5" id="KW-1185">Reference proteome</keyword>
<dbReference type="SUPFAM" id="SSF52540">
    <property type="entry name" value="P-loop containing nucleoside triphosphate hydrolases"/>
    <property type="match status" value="1"/>
</dbReference>
<evidence type="ECO:0000313" key="2">
    <source>
        <dbReference type="EMBL" id="GEQ96765.1"/>
    </source>
</evidence>
<reference evidence="4 5" key="1">
    <citation type="submission" date="2019-09" db="EMBL/GenBank/DDBJ databases">
        <title>NBRP : Genome information of microbial organism related human and environment.</title>
        <authorList>
            <person name="Hattori M."/>
            <person name="Oshima K."/>
            <person name="Inaba H."/>
            <person name="Suda W."/>
            <person name="Sakamoto M."/>
            <person name="Iino T."/>
            <person name="Kitahara M."/>
            <person name="Oshida Y."/>
            <person name="Iida T."/>
            <person name="Kudo T."/>
            <person name="Itoh T."/>
            <person name="Ohkuma M."/>
        </authorList>
    </citation>
    <scope>NUCLEOTIDE SEQUENCE [LARGE SCALE GENOMIC DNA]</scope>
    <source>
        <strain evidence="2 4">Hi-2</strain>
        <strain evidence="3 5">Mie-1</strain>
    </source>
</reference>